<organism evidence="1 2">
    <name type="scientific">Sphingomonas colocasiae</name>
    <dbReference type="NCBI Taxonomy" id="1848973"/>
    <lineage>
        <taxon>Bacteria</taxon>
        <taxon>Pseudomonadati</taxon>
        <taxon>Pseudomonadota</taxon>
        <taxon>Alphaproteobacteria</taxon>
        <taxon>Sphingomonadales</taxon>
        <taxon>Sphingomonadaceae</taxon>
        <taxon>Sphingomonas</taxon>
    </lineage>
</organism>
<reference evidence="1 2" key="1">
    <citation type="submission" date="2021-08" db="EMBL/GenBank/DDBJ databases">
        <authorList>
            <person name="Tuo L."/>
        </authorList>
    </citation>
    <scope>NUCLEOTIDE SEQUENCE [LARGE SCALE GENOMIC DNA]</scope>
    <source>
        <strain evidence="1 2">JCM 31229</strain>
    </source>
</reference>
<dbReference type="Proteomes" id="UP000706039">
    <property type="component" value="Unassembled WGS sequence"/>
</dbReference>
<accession>A0ABS7PT45</accession>
<evidence type="ECO:0000313" key="2">
    <source>
        <dbReference type="Proteomes" id="UP000706039"/>
    </source>
</evidence>
<proteinExistence type="predicted"/>
<dbReference type="RefSeq" id="WP_222990957.1">
    <property type="nucleotide sequence ID" value="NZ_JAINVV010000008.1"/>
</dbReference>
<name>A0ABS7PT45_9SPHN</name>
<evidence type="ECO:0000313" key="1">
    <source>
        <dbReference type="EMBL" id="MBY8823845.1"/>
    </source>
</evidence>
<keyword evidence="2" id="KW-1185">Reference proteome</keyword>
<protein>
    <submittedName>
        <fullName evidence="1">Uncharacterized protein</fullName>
    </submittedName>
</protein>
<dbReference type="EMBL" id="JAINVV010000008">
    <property type="protein sequence ID" value="MBY8823845.1"/>
    <property type="molecule type" value="Genomic_DNA"/>
</dbReference>
<comment type="caution">
    <text evidence="1">The sequence shown here is derived from an EMBL/GenBank/DDBJ whole genome shotgun (WGS) entry which is preliminary data.</text>
</comment>
<sequence length="212" mass="23450">MTIDIANLPDTYKVTELMAQKFGLNDNQANDLAGALPAFRPERFSLPYADGAELALQRPFGTELRALTGRHNLHIEELALLDEDTFETAGHLDFFDRHGMEVGWALIRAAWAAEGQLPPAAGTRVEPIDASKILTLMRDGLAELFRKYTGHSASRSDFRIVGGRRQPVIVQGSCADFVHTALKSLGWPFTDADIAENYSLVIGSSWHNRDRS</sequence>
<gene>
    <name evidence="1" type="ORF">K7G82_16185</name>
</gene>